<dbReference type="Proteomes" id="UP000001191">
    <property type="component" value="Plasmid pNPUN01"/>
</dbReference>
<protein>
    <submittedName>
        <fullName evidence="2">Uncharacterized protein</fullName>
    </submittedName>
</protein>
<name>B2JAW7_NOSP7</name>
<evidence type="ECO:0000256" key="1">
    <source>
        <dbReference type="SAM" id="MobiDB-lite"/>
    </source>
</evidence>
<geneLocation type="plasmid" evidence="2 3">
    <name>pNPUN01</name>
</geneLocation>
<dbReference type="RefSeq" id="WP_012413085.1">
    <property type="nucleotide sequence ID" value="NC_010631.1"/>
</dbReference>
<keyword evidence="3" id="KW-1185">Reference proteome</keyword>
<gene>
    <name evidence="2" type="ordered locus">Npun_AR216</name>
</gene>
<feature type="region of interest" description="Disordered" evidence="1">
    <location>
        <begin position="1"/>
        <end position="24"/>
    </location>
</feature>
<dbReference type="KEGG" id="npu:Npun_AR216"/>
<sequence>MTTALKAINGGSQQRNERKLAEADKSIRPHCKVSIEDINWVRQQPPSVQQLWLDSVAAEQFGGSAHKLDTNLTYKSLQKAGAALSAQGLFQFEEVFGRLPSGRPGLISYRVRNLRGYYNRFYWESSTSEETNFCDEKAVHAGEETNAPGRNENYPGVEQIQSDLESFQKNGQKSEDLQGFQNPNNVSNYPLTTYQQPTKVVGMVVGSDAPTENPRVEETAHAPLGGASPQRIESASELEELPTAMDCTSLTLVDAVQGESALSIGESQDCGVEAISPHEGTCSAAPVAQNEKSLNSVIANQTQRQAEQSNSAPLLVENQDCGVEARDCHEGTCSAAPVSLTQSEIFEWLDRADAGECPPLWVIQYLLDSKYYASMRATISKFEKQWNISVVNYQVQKSSEALFSSEDIAMRSKTRLLRMEKLKMASLVGENPGFDFLQKCWNDDPTLQIVIKKLLAKFPQWGIACVDGIICDSLPSPLISSVISNSQLPIRGD</sequence>
<dbReference type="PhylomeDB" id="B2JAW7"/>
<reference evidence="3" key="1">
    <citation type="submission" date="2008-04" db="EMBL/GenBank/DDBJ databases">
        <title>Complete sequence of plasmid 1 of Nostoc punctiforme ATCC 29133.</title>
        <authorList>
            <consortium name="US DOE Joint Genome Institute"/>
            <person name="Copeland A."/>
            <person name="Lucas S."/>
            <person name="Lapidus A."/>
            <person name="Glavina del Rio T."/>
            <person name="Dalin E."/>
            <person name="Tice H."/>
            <person name="Pitluck S."/>
            <person name="Chain P."/>
            <person name="Malfatti S."/>
            <person name="Shin M."/>
            <person name="Vergez L."/>
            <person name="Schmutz J."/>
            <person name="Larimer F."/>
            <person name="Land M."/>
            <person name="Hauser L."/>
            <person name="Kyrpides N."/>
            <person name="Kim E."/>
            <person name="Meeks J.C."/>
            <person name="Elhai J."/>
            <person name="Campbell E.L."/>
            <person name="Thiel T."/>
            <person name="Longmire J."/>
            <person name="Potts M."/>
            <person name="Atlas R."/>
        </authorList>
    </citation>
    <scope>NUCLEOTIDE SEQUENCE [LARGE SCALE GENOMIC DNA]</scope>
    <source>
        <strain evidence="3">ATCC 29133 / PCC 73102</strain>
        <plasmid evidence="3">Plasmid pNPUN01</plasmid>
    </source>
</reference>
<dbReference type="EnsemblBacteria" id="ACC85071">
    <property type="protein sequence ID" value="ACC85071"/>
    <property type="gene ID" value="Npun_AR216"/>
</dbReference>
<organism evidence="2 3">
    <name type="scientific">Nostoc punctiforme (strain ATCC 29133 / PCC 73102)</name>
    <dbReference type="NCBI Taxonomy" id="63737"/>
    <lineage>
        <taxon>Bacteria</taxon>
        <taxon>Bacillati</taxon>
        <taxon>Cyanobacteriota</taxon>
        <taxon>Cyanophyceae</taxon>
        <taxon>Nostocales</taxon>
        <taxon>Nostocaceae</taxon>
        <taxon>Nostoc</taxon>
    </lineage>
</organism>
<proteinExistence type="predicted"/>
<keyword evidence="2" id="KW-0614">Plasmid</keyword>
<dbReference type="AlphaFoldDB" id="B2JAW7"/>
<evidence type="ECO:0000313" key="3">
    <source>
        <dbReference type="Proteomes" id="UP000001191"/>
    </source>
</evidence>
<dbReference type="HOGENOM" id="CLU_688553_0_0_3"/>
<evidence type="ECO:0000313" key="2">
    <source>
        <dbReference type="EMBL" id="ACC85071.1"/>
    </source>
</evidence>
<accession>B2JAW7</accession>
<dbReference type="EMBL" id="CP001038">
    <property type="protein sequence ID" value="ACC85071.1"/>
    <property type="molecule type" value="Genomic_DNA"/>
</dbReference>
<feature type="compositionally biased region" description="Basic and acidic residues" evidence="1">
    <location>
        <begin position="15"/>
        <end position="24"/>
    </location>
</feature>